<dbReference type="AlphaFoldDB" id="A0A6A6ERK6"/>
<dbReference type="Proteomes" id="UP000800200">
    <property type="component" value="Unassembled WGS sequence"/>
</dbReference>
<gene>
    <name evidence="1" type="ORF">K469DRAFT_133969</name>
</gene>
<evidence type="ECO:0000313" key="1">
    <source>
        <dbReference type="EMBL" id="KAF2194807.1"/>
    </source>
</evidence>
<reference evidence="1" key="1">
    <citation type="journal article" date="2020" name="Stud. Mycol.">
        <title>101 Dothideomycetes genomes: a test case for predicting lifestyles and emergence of pathogens.</title>
        <authorList>
            <person name="Haridas S."/>
            <person name="Albert R."/>
            <person name="Binder M."/>
            <person name="Bloem J."/>
            <person name="Labutti K."/>
            <person name="Salamov A."/>
            <person name="Andreopoulos B."/>
            <person name="Baker S."/>
            <person name="Barry K."/>
            <person name="Bills G."/>
            <person name="Bluhm B."/>
            <person name="Cannon C."/>
            <person name="Castanera R."/>
            <person name="Culley D."/>
            <person name="Daum C."/>
            <person name="Ezra D."/>
            <person name="Gonzalez J."/>
            <person name="Henrissat B."/>
            <person name="Kuo A."/>
            <person name="Liang C."/>
            <person name="Lipzen A."/>
            <person name="Lutzoni F."/>
            <person name="Magnuson J."/>
            <person name="Mondo S."/>
            <person name="Nolan M."/>
            <person name="Ohm R."/>
            <person name="Pangilinan J."/>
            <person name="Park H.-J."/>
            <person name="Ramirez L."/>
            <person name="Alfaro M."/>
            <person name="Sun H."/>
            <person name="Tritt A."/>
            <person name="Yoshinaga Y."/>
            <person name="Zwiers L.-H."/>
            <person name="Turgeon B."/>
            <person name="Goodwin S."/>
            <person name="Spatafora J."/>
            <person name="Crous P."/>
            <person name="Grigoriev I."/>
        </authorList>
    </citation>
    <scope>NUCLEOTIDE SEQUENCE</scope>
    <source>
        <strain evidence="1">CBS 207.26</strain>
    </source>
</reference>
<dbReference type="EMBL" id="ML994611">
    <property type="protein sequence ID" value="KAF2194807.1"/>
    <property type="molecule type" value="Genomic_DNA"/>
</dbReference>
<protein>
    <submittedName>
        <fullName evidence="1">Uncharacterized protein</fullName>
    </submittedName>
</protein>
<evidence type="ECO:0000313" key="2">
    <source>
        <dbReference type="Proteomes" id="UP000800200"/>
    </source>
</evidence>
<keyword evidence="2" id="KW-1185">Reference proteome</keyword>
<name>A0A6A6ERK6_9PEZI</name>
<organism evidence="1 2">
    <name type="scientific">Zopfia rhizophila CBS 207.26</name>
    <dbReference type="NCBI Taxonomy" id="1314779"/>
    <lineage>
        <taxon>Eukaryota</taxon>
        <taxon>Fungi</taxon>
        <taxon>Dikarya</taxon>
        <taxon>Ascomycota</taxon>
        <taxon>Pezizomycotina</taxon>
        <taxon>Dothideomycetes</taxon>
        <taxon>Dothideomycetes incertae sedis</taxon>
        <taxon>Zopfiaceae</taxon>
        <taxon>Zopfia</taxon>
    </lineage>
</organism>
<sequence>MRLASLFPKRSDCWPCRTTIPFTNYILAVDTTPSGCILCFFVSNHVFSFPWLVTIASTGDQSWPYQIIPSESATTAFFLSLYLYEIISSLFPSPHIESISQFLACRIQFFFFFYKFAAESVLSMTSLVIEARSHSSPQPDVQRPSPFLLSRFRVILRYMKSPLLLRLFFPFRTSLDISTYDTRQEIKLGTAHCLLVTNIWRASRHKILLLSSATNLIQIL</sequence>
<accession>A0A6A6ERK6</accession>
<proteinExistence type="predicted"/>